<evidence type="ECO:0000256" key="9">
    <source>
        <dbReference type="ARBA" id="ARBA00043149"/>
    </source>
</evidence>
<accession>A0A8D8RRA6</accession>
<dbReference type="GO" id="GO:0006641">
    <property type="term" value="P:triglyceride metabolic process"/>
    <property type="evidence" value="ECO:0007669"/>
    <property type="project" value="TreeGrafter"/>
</dbReference>
<evidence type="ECO:0000256" key="8">
    <source>
        <dbReference type="ARBA" id="ARBA00022840"/>
    </source>
</evidence>
<evidence type="ECO:0000256" key="5">
    <source>
        <dbReference type="ARBA" id="ARBA00022741"/>
    </source>
</evidence>
<dbReference type="Gene3D" id="3.30.420.40">
    <property type="match status" value="1"/>
</dbReference>
<evidence type="ECO:0000256" key="6">
    <source>
        <dbReference type="ARBA" id="ARBA00022777"/>
    </source>
</evidence>
<dbReference type="GO" id="GO:0005524">
    <property type="term" value="F:ATP binding"/>
    <property type="evidence" value="ECO:0007669"/>
    <property type="project" value="UniProtKB-KW"/>
</dbReference>
<dbReference type="InterPro" id="IPR018484">
    <property type="entry name" value="FGGY_N"/>
</dbReference>
<organism evidence="11">
    <name type="scientific">Cacopsylla melanoneura</name>
    <dbReference type="NCBI Taxonomy" id="428564"/>
    <lineage>
        <taxon>Eukaryota</taxon>
        <taxon>Metazoa</taxon>
        <taxon>Ecdysozoa</taxon>
        <taxon>Arthropoda</taxon>
        <taxon>Hexapoda</taxon>
        <taxon>Insecta</taxon>
        <taxon>Pterygota</taxon>
        <taxon>Neoptera</taxon>
        <taxon>Paraneoptera</taxon>
        <taxon>Hemiptera</taxon>
        <taxon>Sternorrhyncha</taxon>
        <taxon>Psylloidea</taxon>
        <taxon>Psyllidae</taxon>
        <taxon>Psyllinae</taxon>
        <taxon>Cacopsylla</taxon>
    </lineage>
</organism>
<dbReference type="InterPro" id="IPR043129">
    <property type="entry name" value="ATPase_NBD"/>
</dbReference>
<name>A0A8D8RRA6_9HEMI</name>
<dbReference type="EMBL" id="HBUF01182289">
    <property type="protein sequence ID" value="CAG6655611.1"/>
    <property type="molecule type" value="Transcribed_RNA"/>
</dbReference>
<reference evidence="11" key="1">
    <citation type="submission" date="2021-05" db="EMBL/GenBank/DDBJ databases">
        <authorList>
            <person name="Alioto T."/>
            <person name="Alioto T."/>
            <person name="Gomez Garrido J."/>
        </authorList>
    </citation>
    <scope>NUCLEOTIDE SEQUENCE</scope>
</reference>
<proteinExistence type="inferred from homology"/>
<keyword evidence="7" id="KW-0319">Glycerol metabolism</keyword>
<evidence type="ECO:0000256" key="1">
    <source>
        <dbReference type="ARBA" id="ARBA00005190"/>
    </source>
</evidence>
<evidence type="ECO:0000313" key="11">
    <source>
        <dbReference type="EMBL" id="CAG6655611.1"/>
    </source>
</evidence>
<evidence type="ECO:0000256" key="3">
    <source>
        <dbReference type="ARBA" id="ARBA00012099"/>
    </source>
</evidence>
<dbReference type="FunFam" id="3.30.420.40:FF:000086">
    <property type="entry name" value="Glycerol kinase"/>
    <property type="match status" value="1"/>
</dbReference>
<dbReference type="PANTHER" id="PTHR10196:SF69">
    <property type="entry name" value="GLYCEROL KINASE"/>
    <property type="match status" value="1"/>
</dbReference>
<dbReference type="EC" id="2.7.1.30" evidence="3"/>
<evidence type="ECO:0000256" key="7">
    <source>
        <dbReference type="ARBA" id="ARBA00022798"/>
    </source>
</evidence>
<dbReference type="InterPro" id="IPR018483">
    <property type="entry name" value="Carb_kinase_FGGY_CS"/>
</dbReference>
<evidence type="ECO:0000256" key="4">
    <source>
        <dbReference type="ARBA" id="ARBA00022679"/>
    </source>
</evidence>
<keyword evidence="4" id="KW-0808">Transferase</keyword>
<protein>
    <recommendedName>
        <fullName evidence="3">glycerol kinase</fullName>
        <ecNumber evidence="3">2.7.1.30</ecNumber>
    </recommendedName>
    <alternativeName>
        <fullName evidence="9">ATP:glycerol 3-phosphotransferase</fullName>
    </alternativeName>
</protein>
<evidence type="ECO:0000256" key="2">
    <source>
        <dbReference type="ARBA" id="ARBA00009156"/>
    </source>
</evidence>
<keyword evidence="5" id="KW-0547">Nucleotide-binding</keyword>
<dbReference type="UniPathway" id="UPA00618">
    <property type="reaction ID" value="UER00672"/>
</dbReference>
<dbReference type="SUPFAM" id="SSF53067">
    <property type="entry name" value="Actin-like ATPase domain"/>
    <property type="match status" value="1"/>
</dbReference>
<keyword evidence="8" id="KW-0067">ATP-binding</keyword>
<sequence>MSESAIEALILSTSTMKSQYGPLVGAIDEGTSSCRFIVFSASTGKLVAKHQIALSQSFPNEGWVEQDPMEILSVVNGTMEACVEKLKDQGIEPSDIVAVGLTNQRESTIVWDKLTGEPLYNSIVWSDARTTVTLDKILEVVPNKNKNYLAPLCGLPLSPYFSALKINWLMNNVPKVKQAIDEGRCCFGTVDTWVIWNLTGGKDGGKYVTDVSNASRTMLMNIETLQWDPMLCGV</sequence>
<dbReference type="GO" id="GO:0046167">
    <property type="term" value="P:glycerol-3-phosphate biosynthetic process"/>
    <property type="evidence" value="ECO:0007669"/>
    <property type="project" value="TreeGrafter"/>
</dbReference>
<dbReference type="AlphaFoldDB" id="A0A8D8RRA6"/>
<feature type="domain" description="Carbohydrate kinase FGGY N-terminal" evidence="10">
    <location>
        <begin position="24"/>
        <end position="232"/>
    </location>
</feature>
<dbReference type="GO" id="GO:0005739">
    <property type="term" value="C:mitochondrion"/>
    <property type="evidence" value="ECO:0007669"/>
    <property type="project" value="TreeGrafter"/>
</dbReference>
<comment type="pathway">
    <text evidence="1">Polyol metabolism; glycerol degradation via glycerol kinase pathway; sn-glycerol 3-phosphate from glycerol: step 1/1.</text>
</comment>
<keyword evidence="6 11" id="KW-0418">Kinase</keyword>
<dbReference type="PROSITE" id="PS00933">
    <property type="entry name" value="FGGY_KINASES_1"/>
    <property type="match status" value="1"/>
</dbReference>
<comment type="similarity">
    <text evidence="2">Belongs to the FGGY kinase family.</text>
</comment>
<dbReference type="GO" id="GO:0004370">
    <property type="term" value="F:glycerol kinase activity"/>
    <property type="evidence" value="ECO:0007669"/>
    <property type="project" value="UniProtKB-EC"/>
</dbReference>
<dbReference type="PANTHER" id="PTHR10196">
    <property type="entry name" value="SUGAR KINASE"/>
    <property type="match status" value="1"/>
</dbReference>
<evidence type="ECO:0000259" key="10">
    <source>
        <dbReference type="Pfam" id="PF00370"/>
    </source>
</evidence>
<dbReference type="GO" id="GO:0019563">
    <property type="term" value="P:glycerol catabolic process"/>
    <property type="evidence" value="ECO:0007669"/>
    <property type="project" value="UniProtKB-UniPathway"/>
</dbReference>
<dbReference type="Pfam" id="PF00370">
    <property type="entry name" value="FGGY_N"/>
    <property type="match status" value="1"/>
</dbReference>